<dbReference type="EMBL" id="JAFBWN010000020">
    <property type="protein sequence ID" value="MBM2356757.1"/>
    <property type="molecule type" value="Genomic_DNA"/>
</dbReference>
<protein>
    <submittedName>
        <fullName evidence="2">Uncharacterized protein</fullName>
    </submittedName>
</protein>
<evidence type="ECO:0000313" key="2">
    <source>
        <dbReference type="EMBL" id="MBM2356757.1"/>
    </source>
</evidence>
<dbReference type="AlphaFoldDB" id="A0A9Q2S207"/>
<accession>A0A9Q2S207</accession>
<feature type="signal peptide" evidence="1">
    <location>
        <begin position="1"/>
        <end position="25"/>
    </location>
</feature>
<dbReference type="RefSeq" id="WP_231035635.1">
    <property type="nucleotide sequence ID" value="NZ_JAJNGX010000020.1"/>
</dbReference>
<gene>
    <name evidence="2" type="ORF">JQX14_19565</name>
</gene>
<evidence type="ECO:0000313" key="3">
    <source>
        <dbReference type="Proteomes" id="UP000809337"/>
    </source>
</evidence>
<organism evidence="2 3">
    <name type="scientific">Pseudosulfitobacter pseudonitzschiae</name>
    <dbReference type="NCBI Taxonomy" id="1402135"/>
    <lineage>
        <taxon>Bacteria</taxon>
        <taxon>Pseudomonadati</taxon>
        <taxon>Pseudomonadota</taxon>
        <taxon>Alphaproteobacteria</taxon>
        <taxon>Rhodobacterales</taxon>
        <taxon>Roseobacteraceae</taxon>
        <taxon>Pseudosulfitobacter</taxon>
    </lineage>
</organism>
<keyword evidence="1" id="KW-0732">Signal</keyword>
<dbReference type="InterPro" id="IPR029045">
    <property type="entry name" value="ClpP/crotonase-like_dom_sf"/>
</dbReference>
<feature type="chain" id="PRO_5040221852" evidence="1">
    <location>
        <begin position="26"/>
        <end position="343"/>
    </location>
</feature>
<comment type="caution">
    <text evidence="2">The sequence shown here is derived from an EMBL/GenBank/DDBJ whole genome shotgun (WGS) entry which is preliminary data.</text>
</comment>
<evidence type="ECO:0000256" key="1">
    <source>
        <dbReference type="SAM" id="SignalP"/>
    </source>
</evidence>
<proteinExistence type="predicted"/>
<name>A0A9Q2S207_9RHOB</name>
<reference evidence="2" key="1">
    <citation type="submission" date="2021-01" db="EMBL/GenBank/DDBJ databases">
        <title>Diatom-associated Roseobacters Show Island Model of Population Structure.</title>
        <authorList>
            <person name="Qu L."/>
            <person name="Feng X."/>
            <person name="Chen Y."/>
            <person name="Li L."/>
            <person name="Wang X."/>
            <person name="Hu Z."/>
            <person name="Wang H."/>
            <person name="Luo H."/>
        </authorList>
    </citation>
    <scope>NUCLEOTIDE SEQUENCE</scope>
    <source>
        <strain evidence="2">SM26-45</strain>
    </source>
</reference>
<dbReference type="SUPFAM" id="SSF52096">
    <property type="entry name" value="ClpP/crotonase"/>
    <property type="match status" value="1"/>
</dbReference>
<dbReference type="Gene3D" id="3.90.226.10">
    <property type="entry name" value="2-enoyl-CoA Hydratase, Chain A, domain 1"/>
    <property type="match status" value="1"/>
</dbReference>
<sequence>MIKLVRLKHFLVSAIFALISSAAFGQSFGNFTVFPEDGVVVLSGSIDSDSPQDFDLALAAAGEIKMVVLRSPGGVVVSALTIAATIKQRQLVTFVEERQNCASACSIIFFAGEQRVALGELGVHQMSSSGSSSLAGLQFVLADVLSAFDAFDVDDRVMQKMLRTPANDMYYFTTAEKEAWGIDRFSALTPEPVRSTFADFPPERYYSGPSVLPDFNGRDKNFRSYRTRIRDGAVSGVNFAGRFSVVEIGCGTSCRFAFVVDVSNGKVFTFPYGGEEQYQLGLVYSTDSRLMRATWREAYWTADQSKDTDTCISQDILWTGSGFEVVSERAFEIKKSSYCSILY</sequence>
<dbReference type="Proteomes" id="UP000809337">
    <property type="component" value="Unassembled WGS sequence"/>
</dbReference>